<evidence type="ECO:0000313" key="2">
    <source>
        <dbReference type="Proteomes" id="UP000289340"/>
    </source>
</evidence>
<sequence>MSAVALGNIHFYGSSPVSLRVWFNCQKIAFQVLPQSWLKKMVSYDWKADHFYMYTSIS</sequence>
<name>A0A445JNF2_GLYSO</name>
<comment type="caution">
    <text evidence="1">The sequence shown here is derived from an EMBL/GenBank/DDBJ whole genome shotgun (WGS) entry which is preliminary data.</text>
</comment>
<protein>
    <submittedName>
        <fullName evidence="1">Uncharacterized protein</fullName>
    </submittedName>
</protein>
<proteinExistence type="predicted"/>
<reference evidence="1 2" key="1">
    <citation type="submission" date="2018-09" db="EMBL/GenBank/DDBJ databases">
        <title>A high-quality reference genome of wild soybean provides a powerful tool to mine soybean genomes.</title>
        <authorList>
            <person name="Xie M."/>
            <person name="Chung C.Y.L."/>
            <person name="Li M.-W."/>
            <person name="Wong F.-L."/>
            <person name="Chan T.-F."/>
            <person name="Lam H.-M."/>
        </authorList>
    </citation>
    <scope>NUCLEOTIDE SEQUENCE [LARGE SCALE GENOMIC DNA]</scope>
    <source>
        <strain evidence="2">cv. W05</strain>
        <tissue evidence="1">Hypocotyl of etiolated seedlings</tissue>
    </source>
</reference>
<gene>
    <name evidence="1" type="ORF">D0Y65_022401</name>
</gene>
<keyword evidence="2" id="KW-1185">Reference proteome</keyword>
<accession>A0A445JNF2</accession>
<organism evidence="1 2">
    <name type="scientific">Glycine soja</name>
    <name type="common">Wild soybean</name>
    <dbReference type="NCBI Taxonomy" id="3848"/>
    <lineage>
        <taxon>Eukaryota</taxon>
        <taxon>Viridiplantae</taxon>
        <taxon>Streptophyta</taxon>
        <taxon>Embryophyta</taxon>
        <taxon>Tracheophyta</taxon>
        <taxon>Spermatophyta</taxon>
        <taxon>Magnoliopsida</taxon>
        <taxon>eudicotyledons</taxon>
        <taxon>Gunneridae</taxon>
        <taxon>Pentapetalae</taxon>
        <taxon>rosids</taxon>
        <taxon>fabids</taxon>
        <taxon>Fabales</taxon>
        <taxon>Fabaceae</taxon>
        <taxon>Papilionoideae</taxon>
        <taxon>50 kb inversion clade</taxon>
        <taxon>NPAAA clade</taxon>
        <taxon>indigoferoid/millettioid clade</taxon>
        <taxon>Phaseoleae</taxon>
        <taxon>Glycine</taxon>
        <taxon>Glycine subgen. Soja</taxon>
    </lineage>
</organism>
<dbReference type="AlphaFoldDB" id="A0A445JNF2"/>
<dbReference type="EMBL" id="QZWG01000008">
    <property type="protein sequence ID" value="RZB99996.1"/>
    <property type="molecule type" value="Genomic_DNA"/>
</dbReference>
<dbReference type="Proteomes" id="UP000289340">
    <property type="component" value="Chromosome 8"/>
</dbReference>
<evidence type="ECO:0000313" key="1">
    <source>
        <dbReference type="EMBL" id="RZB99996.1"/>
    </source>
</evidence>